<protein>
    <recommendedName>
        <fullName evidence="8">DDE Tnp4 domain-containing protein</fullName>
    </recommendedName>
</protein>
<keyword evidence="7" id="KW-0539">Nucleus</keyword>
<sequence length="387" mass="42792">MDVSVMKAFKSHITNAEPVVYGSPPHYQICAGPTAFSPHTVALHLAAYRQTSKMNPADRLIIVLLMEMLSGDTSAPAAASNLLNQAHELEVAFVTGLLAPQHREWLAKERSGHWAHMLFSSRLYFDSSMKELFRMDSSSIAALFKAVCPGMVPTRDAPDAVVPPKRLAVFLYVCAHGSSVRVTADKFAIGPATVSVIVKDLAAIVCSLLSSLVAFPPFRLCASHFARSAAEAETVSILTGAESCARIPYFLLGDSGYQNMQYMVTTFEIAETEADAVIASLNKRLSNARYRVECAFGRLKCRWRILLKGIGQDISAAPDIVYALCIIQNFLLDRKDTFHFTPEEQQQILRKYEVRFPQPETEFEAAASGNTRNELKKWFVFKTNTAT</sequence>
<dbReference type="GO" id="GO:0016787">
    <property type="term" value="F:hydrolase activity"/>
    <property type="evidence" value="ECO:0007669"/>
    <property type="project" value="UniProtKB-KW"/>
</dbReference>
<dbReference type="GO" id="GO:0005634">
    <property type="term" value="C:nucleus"/>
    <property type="evidence" value="ECO:0007669"/>
    <property type="project" value="UniProtKB-SubCell"/>
</dbReference>
<dbReference type="PANTHER" id="PTHR22930">
    <property type="match status" value="1"/>
</dbReference>
<evidence type="ECO:0000256" key="5">
    <source>
        <dbReference type="ARBA" id="ARBA00022723"/>
    </source>
</evidence>
<feature type="domain" description="DDE Tnp4" evidence="8">
    <location>
        <begin position="249"/>
        <end position="329"/>
    </location>
</feature>
<name>A0A6A3JR08_9STRA</name>
<comment type="subcellular location">
    <subcellularLocation>
        <location evidence="2">Nucleus</location>
    </subcellularLocation>
</comment>
<accession>A0A6A3JR08</accession>
<dbReference type="GO" id="GO:0046872">
    <property type="term" value="F:metal ion binding"/>
    <property type="evidence" value="ECO:0007669"/>
    <property type="project" value="UniProtKB-KW"/>
</dbReference>
<reference evidence="9 10" key="1">
    <citation type="submission" date="2018-09" db="EMBL/GenBank/DDBJ databases">
        <title>Genomic investigation of the strawberry pathogen Phytophthora fragariae indicates pathogenicity is determined by transcriptional variation in three key races.</title>
        <authorList>
            <person name="Adams T.M."/>
            <person name="Armitage A.D."/>
            <person name="Sobczyk M.K."/>
            <person name="Bates H.J."/>
            <person name="Dunwell J.M."/>
            <person name="Nellist C.F."/>
            <person name="Harrison R.J."/>
        </authorList>
    </citation>
    <scope>NUCLEOTIDE SEQUENCE [LARGE SCALE GENOMIC DNA]</scope>
    <source>
        <strain evidence="9 10">SCRP245</strain>
    </source>
</reference>
<keyword evidence="4" id="KW-0540">Nuclease</keyword>
<comment type="cofactor">
    <cofactor evidence="1">
        <name>a divalent metal cation</name>
        <dbReference type="ChEBI" id="CHEBI:60240"/>
    </cofactor>
</comment>
<dbReference type="InterPro" id="IPR045249">
    <property type="entry name" value="HARBI1-like"/>
</dbReference>
<evidence type="ECO:0000256" key="4">
    <source>
        <dbReference type="ARBA" id="ARBA00022722"/>
    </source>
</evidence>
<dbReference type="PANTHER" id="PTHR22930:SF85">
    <property type="entry name" value="GH03217P-RELATED"/>
    <property type="match status" value="1"/>
</dbReference>
<dbReference type="AlphaFoldDB" id="A0A6A3JR08"/>
<comment type="similarity">
    <text evidence="3">Belongs to the HARBI1 family.</text>
</comment>
<keyword evidence="5" id="KW-0479">Metal-binding</keyword>
<evidence type="ECO:0000259" key="8">
    <source>
        <dbReference type="Pfam" id="PF13359"/>
    </source>
</evidence>
<dbReference type="Pfam" id="PF13359">
    <property type="entry name" value="DDE_Tnp_4"/>
    <property type="match status" value="1"/>
</dbReference>
<gene>
    <name evidence="9" type="ORF">PF011_g15959</name>
</gene>
<keyword evidence="6" id="KW-0378">Hydrolase</keyword>
<evidence type="ECO:0000256" key="3">
    <source>
        <dbReference type="ARBA" id="ARBA00006958"/>
    </source>
</evidence>
<dbReference type="Proteomes" id="UP000460718">
    <property type="component" value="Unassembled WGS sequence"/>
</dbReference>
<evidence type="ECO:0000256" key="2">
    <source>
        <dbReference type="ARBA" id="ARBA00004123"/>
    </source>
</evidence>
<comment type="caution">
    <text evidence="9">The sequence shown here is derived from an EMBL/GenBank/DDBJ whole genome shotgun (WGS) entry which is preliminary data.</text>
</comment>
<organism evidence="9 10">
    <name type="scientific">Phytophthora fragariae</name>
    <dbReference type="NCBI Taxonomy" id="53985"/>
    <lineage>
        <taxon>Eukaryota</taxon>
        <taxon>Sar</taxon>
        <taxon>Stramenopiles</taxon>
        <taxon>Oomycota</taxon>
        <taxon>Peronosporomycetes</taxon>
        <taxon>Peronosporales</taxon>
        <taxon>Peronosporaceae</taxon>
        <taxon>Phytophthora</taxon>
    </lineage>
</organism>
<evidence type="ECO:0000256" key="7">
    <source>
        <dbReference type="ARBA" id="ARBA00023242"/>
    </source>
</evidence>
<evidence type="ECO:0000256" key="1">
    <source>
        <dbReference type="ARBA" id="ARBA00001968"/>
    </source>
</evidence>
<dbReference type="InterPro" id="IPR027806">
    <property type="entry name" value="HARBI1_dom"/>
</dbReference>
<dbReference type="EMBL" id="QXFW01001114">
    <property type="protein sequence ID" value="KAE8996302.1"/>
    <property type="molecule type" value="Genomic_DNA"/>
</dbReference>
<evidence type="ECO:0000313" key="9">
    <source>
        <dbReference type="EMBL" id="KAE8996302.1"/>
    </source>
</evidence>
<proteinExistence type="inferred from homology"/>
<evidence type="ECO:0000313" key="10">
    <source>
        <dbReference type="Proteomes" id="UP000460718"/>
    </source>
</evidence>
<evidence type="ECO:0000256" key="6">
    <source>
        <dbReference type="ARBA" id="ARBA00022801"/>
    </source>
</evidence>
<dbReference type="GO" id="GO:0004518">
    <property type="term" value="F:nuclease activity"/>
    <property type="evidence" value="ECO:0007669"/>
    <property type="project" value="UniProtKB-KW"/>
</dbReference>